<proteinExistence type="predicted"/>
<name>A0ACB8RPZ2_9AGAM</name>
<dbReference type="EMBL" id="MU275935">
    <property type="protein sequence ID" value="KAI0046079.1"/>
    <property type="molecule type" value="Genomic_DNA"/>
</dbReference>
<protein>
    <submittedName>
        <fullName evidence="1">PTPLA-domain-containing protein</fullName>
    </submittedName>
</protein>
<reference evidence="1" key="1">
    <citation type="submission" date="2021-02" db="EMBL/GenBank/DDBJ databases">
        <authorList>
            <consortium name="DOE Joint Genome Institute"/>
            <person name="Ahrendt S."/>
            <person name="Looney B.P."/>
            <person name="Miyauchi S."/>
            <person name="Morin E."/>
            <person name="Drula E."/>
            <person name="Courty P.E."/>
            <person name="Chicoki N."/>
            <person name="Fauchery L."/>
            <person name="Kohler A."/>
            <person name="Kuo A."/>
            <person name="Labutti K."/>
            <person name="Pangilinan J."/>
            <person name="Lipzen A."/>
            <person name="Riley R."/>
            <person name="Andreopoulos W."/>
            <person name="He G."/>
            <person name="Johnson J."/>
            <person name="Barry K.W."/>
            <person name="Grigoriev I.V."/>
            <person name="Nagy L."/>
            <person name="Hibbett D."/>
            <person name="Henrissat B."/>
            <person name="Matheny P.B."/>
            <person name="Labbe J."/>
            <person name="Martin F."/>
        </authorList>
    </citation>
    <scope>NUCLEOTIDE SEQUENCE</scope>
    <source>
        <strain evidence="1">FP105234-sp</strain>
    </source>
</reference>
<evidence type="ECO:0000313" key="2">
    <source>
        <dbReference type="Proteomes" id="UP000814033"/>
    </source>
</evidence>
<comment type="caution">
    <text evidence="1">The sequence shown here is derived from an EMBL/GenBank/DDBJ whole genome shotgun (WGS) entry which is preliminary data.</text>
</comment>
<sequence length="257" mass="28317">MATRTPNKSGRKPGPSAPVKAYLIAYNLLSTAAWGYVLLLTVNHLRTPGAEGSTLAKKLFWGTSVPAFVPPALAPLYQRATTAYAAVGDTTKYVQSAALLEVLHVLLGLVRSPLPTTAMQVASRLFLVWGVADRFPAAQQSPFYASMVLSWAVTEVVRYPFYAASLVGWEPRALLWLRYTTFYVLYITGASSEAFANLATLPRSTDLADWDAYALFRGAMFAIWWPSLYVLYTHMIKLRRKNFSGPGRTLGAKPKSQ</sequence>
<organism evidence="1 2">
    <name type="scientific">Auriscalpium vulgare</name>
    <dbReference type="NCBI Taxonomy" id="40419"/>
    <lineage>
        <taxon>Eukaryota</taxon>
        <taxon>Fungi</taxon>
        <taxon>Dikarya</taxon>
        <taxon>Basidiomycota</taxon>
        <taxon>Agaricomycotina</taxon>
        <taxon>Agaricomycetes</taxon>
        <taxon>Russulales</taxon>
        <taxon>Auriscalpiaceae</taxon>
        <taxon>Auriscalpium</taxon>
    </lineage>
</organism>
<evidence type="ECO:0000313" key="1">
    <source>
        <dbReference type="EMBL" id="KAI0046079.1"/>
    </source>
</evidence>
<keyword evidence="2" id="KW-1185">Reference proteome</keyword>
<accession>A0ACB8RPZ2</accession>
<reference evidence="1" key="2">
    <citation type="journal article" date="2022" name="New Phytol.">
        <title>Evolutionary transition to the ectomycorrhizal habit in the genomes of a hyperdiverse lineage of mushroom-forming fungi.</title>
        <authorList>
            <person name="Looney B."/>
            <person name="Miyauchi S."/>
            <person name="Morin E."/>
            <person name="Drula E."/>
            <person name="Courty P.E."/>
            <person name="Kohler A."/>
            <person name="Kuo A."/>
            <person name="LaButti K."/>
            <person name="Pangilinan J."/>
            <person name="Lipzen A."/>
            <person name="Riley R."/>
            <person name="Andreopoulos W."/>
            <person name="He G."/>
            <person name="Johnson J."/>
            <person name="Nolan M."/>
            <person name="Tritt A."/>
            <person name="Barry K.W."/>
            <person name="Grigoriev I.V."/>
            <person name="Nagy L.G."/>
            <person name="Hibbett D."/>
            <person name="Henrissat B."/>
            <person name="Matheny P.B."/>
            <person name="Labbe J."/>
            <person name="Martin F.M."/>
        </authorList>
    </citation>
    <scope>NUCLEOTIDE SEQUENCE</scope>
    <source>
        <strain evidence="1">FP105234-sp</strain>
    </source>
</reference>
<gene>
    <name evidence="1" type="ORF">FA95DRAFT_1607221</name>
</gene>
<dbReference type="Proteomes" id="UP000814033">
    <property type="component" value="Unassembled WGS sequence"/>
</dbReference>